<protein>
    <submittedName>
        <fullName evidence="3">Protein-tyrosine-phosphatase</fullName>
    </submittedName>
</protein>
<evidence type="ECO:0000259" key="2">
    <source>
        <dbReference type="PROSITE" id="PS50206"/>
    </source>
</evidence>
<dbReference type="NCBIfam" id="NF046112">
    <property type="entry name" value="MSMEG_6209_Nter"/>
    <property type="match status" value="1"/>
</dbReference>
<dbReference type="SUPFAM" id="SSF52788">
    <property type="entry name" value="Phosphotyrosine protein phosphatases I"/>
    <property type="match status" value="1"/>
</dbReference>
<evidence type="ECO:0000313" key="3">
    <source>
        <dbReference type="EMBL" id="AKK04163.1"/>
    </source>
</evidence>
<proteinExistence type="predicted"/>
<evidence type="ECO:0000313" key="4">
    <source>
        <dbReference type="Proteomes" id="UP000035368"/>
    </source>
</evidence>
<dbReference type="AlphaFoldDB" id="A0A0G3GXC8"/>
<dbReference type="PANTHER" id="PTHR43428:SF1">
    <property type="entry name" value="ARSENATE REDUCTASE"/>
    <property type="match status" value="1"/>
</dbReference>
<dbReference type="EMBL" id="CP011541">
    <property type="protein sequence ID" value="AKK04163.1"/>
    <property type="molecule type" value="Genomic_DNA"/>
</dbReference>
<organism evidence="3 4">
    <name type="scientific">Corynebacterium epidermidicanis</name>
    <dbReference type="NCBI Taxonomy" id="1050174"/>
    <lineage>
        <taxon>Bacteria</taxon>
        <taxon>Bacillati</taxon>
        <taxon>Actinomycetota</taxon>
        <taxon>Actinomycetes</taxon>
        <taxon>Mycobacteriales</taxon>
        <taxon>Corynebacteriaceae</taxon>
        <taxon>Corynebacterium</taxon>
    </lineage>
</organism>
<accession>A0A0G3GXC8</accession>
<dbReference type="PATRIC" id="fig|1050174.4.peg.2357"/>
<dbReference type="KEGG" id="cei:CEPID_11675"/>
<keyword evidence="1" id="KW-0059">Arsenical resistance</keyword>
<dbReference type="PANTHER" id="PTHR43428">
    <property type="entry name" value="ARSENATE REDUCTASE"/>
    <property type="match status" value="1"/>
</dbReference>
<dbReference type="InterPro" id="IPR023485">
    <property type="entry name" value="Ptyr_pPase"/>
</dbReference>
<dbReference type="InterPro" id="IPR036196">
    <property type="entry name" value="Ptyr_pPase_sf"/>
</dbReference>
<dbReference type="STRING" id="1050174.CEPID_11675"/>
<dbReference type="Gene3D" id="3.40.50.2300">
    <property type="match status" value="1"/>
</dbReference>
<dbReference type="Gene3D" id="1.10.8.1060">
    <property type="entry name" value="Corynebacterium glutamicum thioredoxin-dependent arsenate reductase, N-terminal domain"/>
    <property type="match status" value="1"/>
</dbReference>
<sequence length="210" mass="23262">MSAREFEIIREDLHRRYGQAVEESLINSVLDSEIAEQTATAKVQAFLPVMVEREVSEKLEQLAEEAGFSKGARKEILFVDAHNGCRTQLAAAIARHYSHDGVFVRSVGLEPQGGINPAVYEVLGERGIRSDFLYQKEITPRVSHRADLVVLLGVDEIPGVPGDRYLKWDISVSKTPGVEEIRGIADTLEANIKDLLIELDAYEAPAKVHA</sequence>
<dbReference type="OrthoDB" id="9799372at2"/>
<dbReference type="PROSITE" id="PS50206">
    <property type="entry name" value="RHODANESE_3"/>
    <property type="match status" value="1"/>
</dbReference>
<dbReference type="Pfam" id="PF01451">
    <property type="entry name" value="LMWPc"/>
    <property type="match status" value="1"/>
</dbReference>
<dbReference type="SMART" id="SM00226">
    <property type="entry name" value="LMWPc"/>
    <property type="match status" value="1"/>
</dbReference>
<feature type="domain" description="Rhodanese" evidence="2">
    <location>
        <begin position="57"/>
        <end position="113"/>
    </location>
</feature>
<dbReference type="InterPro" id="IPR001763">
    <property type="entry name" value="Rhodanese-like_dom"/>
</dbReference>
<keyword evidence="4" id="KW-1185">Reference proteome</keyword>
<name>A0A0G3GXC8_9CORY</name>
<dbReference type="GO" id="GO:0046685">
    <property type="term" value="P:response to arsenic-containing substance"/>
    <property type="evidence" value="ECO:0007669"/>
    <property type="project" value="UniProtKB-KW"/>
</dbReference>
<reference evidence="3 4" key="1">
    <citation type="submission" date="2015-05" db="EMBL/GenBank/DDBJ databases">
        <title>Complete genome sequence of Corynebacterium epidermidicanis DSM 45586, isolated from the skin of a dog suffering from pruritus.</title>
        <authorList>
            <person name="Ruckert C."/>
            <person name="Albersmeier A."/>
            <person name="Winkler A."/>
            <person name="Tauch A."/>
        </authorList>
    </citation>
    <scope>NUCLEOTIDE SEQUENCE [LARGE SCALE GENOMIC DNA]</scope>
    <source>
        <strain evidence="3 4">DSM 45586</strain>
    </source>
</reference>
<dbReference type="RefSeq" id="WP_047241047.1">
    <property type="nucleotide sequence ID" value="NZ_CP011541.1"/>
</dbReference>
<dbReference type="Proteomes" id="UP000035368">
    <property type="component" value="Chromosome"/>
</dbReference>
<gene>
    <name evidence="3" type="ORF">CEPID_11675</name>
</gene>
<evidence type="ECO:0000256" key="1">
    <source>
        <dbReference type="ARBA" id="ARBA00022849"/>
    </source>
</evidence>